<reference evidence="2" key="3">
    <citation type="submission" date="2015-04" db="UniProtKB">
        <authorList>
            <consortium name="EnsemblPlants"/>
        </authorList>
    </citation>
    <scope>IDENTIFICATION</scope>
</reference>
<dbReference type="PANTHER" id="PTHR10426">
    <property type="entry name" value="STRICTOSIDINE SYNTHASE-RELATED"/>
    <property type="match status" value="1"/>
</dbReference>
<reference evidence="2 3" key="1">
    <citation type="submission" date="2012-08" db="EMBL/GenBank/DDBJ databases">
        <title>Oryza genome evolution.</title>
        <authorList>
            <person name="Wing R.A."/>
        </authorList>
    </citation>
    <scope>NUCLEOTIDE SEQUENCE</scope>
</reference>
<evidence type="ECO:0000256" key="1">
    <source>
        <dbReference type="SAM" id="SignalP"/>
    </source>
</evidence>
<dbReference type="Pfam" id="PF20067">
    <property type="entry name" value="SSL_N"/>
    <property type="match status" value="1"/>
</dbReference>
<keyword evidence="1" id="KW-0732">Signal</keyword>
<dbReference type="HOGENOM" id="CLU_2376142_0_0_1"/>
<reference evidence="3" key="2">
    <citation type="submission" date="2013-12" db="EMBL/GenBank/DDBJ databases">
        <authorList>
            <person name="Yu Y."/>
            <person name="Lee S."/>
            <person name="de Baynast K."/>
            <person name="Wissotski M."/>
            <person name="Liu L."/>
            <person name="Talag J."/>
            <person name="Goicoechea J."/>
            <person name="Angelova A."/>
            <person name="Jetty R."/>
            <person name="Kudrna D."/>
            <person name="Golser W."/>
            <person name="Rivera L."/>
            <person name="Zhang J."/>
            <person name="Wing R."/>
        </authorList>
    </citation>
    <scope>NUCLEOTIDE SEQUENCE</scope>
</reference>
<evidence type="ECO:0008006" key="4">
    <source>
        <dbReference type="Google" id="ProtNLM"/>
    </source>
</evidence>
<dbReference type="Gene3D" id="2.120.10.30">
    <property type="entry name" value="TolB, C-terminal domain"/>
    <property type="match status" value="1"/>
</dbReference>
<dbReference type="GO" id="GO:0016787">
    <property type="term" value="F:hydrolase activity"/>
    <property type="evidence" value="ECO:0007669"/>
    <property type="project" value="TreeGrafter"/>
</dbReference>
<accession>A0A0D9XWS3</accession>
<dbReference type="InterPro" id="IPR011042">
    <property type="entry name" value="6-blade_b-propeller_TolB-like"/>
</dbReference>
<dbReference type="Proteomes" id="UP000032180">
    <property type="component" value="Chromosome 12"/>
</dbReference>
<organism evidence="2 3">
    <name type="scientific">Leersia perrieri</name>
    <dbReference type="NCBI Taxonomy" id="77586"/>
    <lineage>
        <taxon>Eukaryota</taxon>
        <taxon>Viridiplantae</taxon>
        <taxon>Streptophyta</taxon>
        <taxon>Embryophyta</taxon>
        <taxon>Tracheophyta</taxon>
        <taxon>Spermatophyta</taxon>
        <taxon>Magnoliopsida</taxon>
        <taxon>Liliopsida</taxon>
        <taxon>Poales</taxon>
        <taxon>Poaceae</taxon>
        <taxon>BOP clade</taxon>
        <taxon>Oryzoideae</taxon>
        <taxon>Oryzeae</taxon>
        <taxon>Oryzinae</taxon>
        <taxon>Leersia</taxon>
    </lineage>
</organism>
<evidence type="ECO:0000313" key="2">
    <source>
        <dbReference type="EnsemblPlants" id="LPERR12G02410.1"/>
    </source>
</evidence>
<name>A0A0D9XWS3_9ORYZ</name>
<protein>
    <recommendedName>
        <fullName evidence="4">Strictosidine synthase conserved region domain-containing protein</fullName>
    </recommendedName>
</protein>
<keyword evidence="3" id="KW-1185">Reference proteome</keyword>
<dbReference type="EnsemblPlants" id="LPERR12G02410.1">
    <property type="protein sequence ID" value="LPERR12G02410.1"/>
    <property type="gene ID" value="LPERR12G02410"/>
</dbReference>
<proteinExistence type="predicted"/>
<dbReference type="STRING" id="77586.A0A0D9XWS3"/>
<dbReference type="SUPFAM" id="SSF63829">
    <property type="entry name" value="Calcium-dependent phosphotriesterase"/>
    <property type="match status" value="1"/>
</dbReference>
<dbReference type="eggNOG" id="KOG1520">
    <property type="taxonomic scope" value="Eukaryota"/>
</dbReference>
<dbReference type="AlphaFoldDB" id="A0A0D9XWS3"/>
<dbReference type="PANTHER" id="PTHR10426:SF79">
    <property type="entry name" value="PROTEIN STRICTOSIDINE SYNTHASE-LIKE 2"/>
    <property type="match status" value="1"/>
</dbReference>
<sequence>MNGRLVVLAAAVAVAAAFCLSSTSPEYDDVRVLEIGERDVELITLDGGAVGPESIVFDANGEGPYTGVSDGRVLKWLPQENRWVEHSSAANEPQLIFGHRRV</sequence>
<dbReference type="Gramene" id="LPERR12G02410.1">
    <property type="protein sequence ID" value="LPERR12G02410.1"/>
    <property type="gene ID" value="LPERR12G02410"/>
</dbReference>
<feature type="signal peptide" evidence="1">
    <location>
        <begin position="1"/>
        <end position="17"/>
    </location>
</feature>
<evidence type="ECO:0000313" key="3">
    <source>
        <dbReference type="Proteomes" id="UP000032180"/>
    </source>
</evidence>
<feature type="chain" id="PRO_5002350527" description="Strictosidine synthase conserved region domain-containing protein" evidence="1">
    <location>
        <begin position="18"/>
        <end position="102"/>
    </location>
</feature>
<dbReference type="GO" id="GO:0012505">
    <property type="term" value="C:endomembrane system"/>
    <property type="evidence" value="ECO:0007669"/>
    <property type="project" value="TreeGrafter"/>
</dbReference>